<accession>A0A6A4Q767</accession>
<feature type="signal peptide" evidence="1">
    <location>
        <begin position="1"/>
        <end position="18"/>
    </location>
</feature>
<dbReference type="Proteomes" id="UP000447434">
    <property type="component" value="Chromosome 7"/>
</dbReference>
<feature type="chain" id="PRO_5025676275" evidence="1">
    <location>
        <begin position="19"/>
        <end position="59"/>
    </location>
</feature>
<evidence type="ECO:0000313" key="2">
    <source>
        <dbReference type="EMBL" id="KAE9609738.1"/>
    </source>
</evidence>
<evidence type="ECO:0000256" key="1">
    <source>
        <dbReference type="SAM" id="SignalP"/>
    </source>
</evidence>
<keyword evidence="3" id="KW-1185">Reference proteome</keyword>
<dbReference type="AlphaFoldDB" id="A0A6A4Q767"/>
<gene>
    <name evidence="2" type="ORF">Lalb_Chr07g0179231</name>
</gene>
<protein>
    <submittedName>
        <fullName evidence="2">Uncharacterized protein</fullName>
    </submittedName>
</protein>
<proteinExistence type="predicted"/>
<sequence>MFYLNMITMIVLCPQVQILSHNGSTSEMEKGELLFSLGSLYGWLVHHRVTYVNTLLPYH</sequence>
<organism evidence="2 3">
    <name type="scientific">Lupinus albus</name>
    <name type="common">White lupine</name>
    <name type="synonym">Lupinus termis</name>
    <dbReference type="NCBI Taxonomy" id="3870"/>
    <lineage>
        <taxon>Eukaryota</taxon>
        <taxon>Viridiplantae</taxon>
        <taxon>Streptophyta</taxon>
        <taxon>Embryophyta</taxon>
        <taxon>Tracheophyta</taxon>
        <taxon>Spermatophyta</taxon>
        <taxon>Magnoliopsida</taxon>
        <taxon>eudicotyledons</taxon>
        <taxon>Gunneridae</taxon>
        <taxon>Pentapetalae</taxon>
        <taxon>rosids</taxon>
        <taxon>fabids</taxon>
        <taxon>Fabales</taxon>
        <taxon>Fabaceae</taxon>
        <taxon>Papilionoideae</taxon>
        <taxon>50 kb inversion clade</taxon>
        <taxon>genistoids sensu lato</taxon>
        <taxon>core genistoids</taxon>
        <taxon>Genisteae</taxon>
        <taxon>Lupinus</taxon>
    </lineage>
</organism>
<comment type="caution">
    <text evidence="2">The sequence shown here is derived from an EMBL/GenBank/DDBJ whole genome shotgun (WGS) entry which is preliminary data.</text>
</comment>
<reference evidence="3" key="1">
    <citation type="journal article" date="2020" name="Nat. Commun.">
        <title>Genome sequence of the cluster root forming white lupin.</title>
        <authorList>
            <person name="Hufnagel B."/>
            <person name="Marques A."/>
            <person name="Soriano A."/>
            <person name="Marques L."/>
            <person name="Divol F."/>
            <person name="Doumas P."/>
            <person name="Sallet E."/>
            <person name="Mancinotti D."/>
            <person name="Carrere S."/>
            <person name="Marande W."/>
            <person name="Arribat S."/>
            <person name="Keller J."/>
            <person name="Huneau C."/>
            <person name="Blein T."/>
            <person name="Aime D."/>
            <person name="Laguerre M."/>
            <person name="Taylor J."/>
            <person name="Schubert V."/>
            <person name="Nelson M."/>
            <person name="Geu-Flores F."/>
            <person name="Crespi M."/>
            <person name="Gallardo-Guerrero K."/>
            <person name="Delaux P.-M."/>
            <person name="Salse J."/>
            <person name="Berges H."/>
            <person name="Guyot R."/>
            <person name="Gouzy J."/>
            <person name="Peret B."/>
        </authorList>
    </citation>
    <scope>NUCLEOTIDE SEQUENCE [LARGE SCALE GENOMIC DNA]</scope>
    <source>
        <strain evidence="3">cv. Amiga</strain>
    </source>
</reference>
<name>A0A6A4Q767_LUPAL</name>
<evidence type="ECO:0000313" key="3">
    <source>
        <dbReference type="Proteomes" id="UP000447434"/>
    </source>
</evidence>
<keyword evidence="1" id="KW-0732">Signal</keyword>
<dbReference type="EMBL" id="WOCE01000007">
    <property type="protein sequence ID" value="KAE9609738.1"/>
    <property type="molecule type" value="Genomic_DNA"/>
</dbReference>